<keyword evidence="10" id="KW-1015">Disulfide bond</keyword>
<feature type="region of interest" description="Disordered" evidence="11">
    <location>
        <begin position="1"/>
        <end position="28"/>
    </location>
</feature>
<dbReference type="GO" id="GO:0030154">
    <property type="term" value="P:cell differentiation"/>
    <property type="evidence" value="ECO:0007669"/>
    <property type="project" value="TreeGrafter"/>
</dbReference>
<evidence type="ECO:0000256" key="2">
    <source>
        <dbReference type="ARBA" id="ARBA00004613"/>
    </source>
</evidence>
<dbReference type="AlphaFoldDB" id="A0A8D0GXE9"/>
<keyword evidence="6" id="KW-0812">Transmembrane</keyword>
<dbReference type="GeneTree" id="ENSGT00940000157326"/>
<dbReference type="PANTHER" id="PTHR11100">
    <property type="entry name" value="HEREGULIN-NEUREGULIN FAMILY MEMBER"/>
    <property type="match status" value="1"/>
</dbReference>
<dbReference type="GO" id="GO:0045499">
    <property type="term" value="F:chemorepellent activity"/>
    <property type="evidence" value="ECO:0007669"/>
    <property type="project" value="TreeGrafter"/>
</dbReference>
<dbReference type="InterPro" id="IPR003598">
    <property type="entry name" value="Ig_sub2"/>
</dbReference>
<dbReference type="GO" id="GO:0048513">
    <property type="term" value="P:animal organ development"/>
    <property type="evidence" value="ECO:0007669"/>
    <property type="project" value="TreeGrafter"/>
</dbReference>
<dbReference type="InterPro" id="IPR040180">
    <property type="entry name" value="Neuregulin"/>
</dbReference>
<keyword evidence="14" id="KW-1185">Reference proteome</keyword>
<accession>A0A8D0GXE9</accession>
<dbReference type="GO" id="GO:0035556">
    <property type="term" value="P:intracellular signal transduction"/>
    <property type="evidence" value="ECO:0007669"/>
    <property type="project" value="TreeGrafter"/>
</dbReference>
<dbReference type="Gene3D" id="2.60.40.10">
    <property type="entry name" value="Immunoglobulins"/>
    <property type="match status" value="1"/>
</dbReference>
<feature type="domain" description="Ig-like" evidence="12">
    <location>
        <begin position="31"/>
        <end position="125"/>
    </location>
</feature>
<evidence type="ECO:0000256" key="4">
    <source>
        <dbReference type="ARBA" id="ARBA00022525"/>
    </source>
</evidence>
<dbReference type="InterPro" id="IPR007110">
    <property type="entry name" value="Ig-like_dom"/>
</dbReference>
<protein>
    <recommendedName>
        <fullName evidence="12">Ig-like domain-containing protein</fullName>
    </recommendedName>
</protein>
<dbReference type="FunFam" id="2.60.40.10:FF:000263">
    <property type="entry name" value="Pro-neuregulin-1, membrane-bound isoform"/>
    <property type="match status" value="1"/>
</dbReference>
<evidence type="ECO:0000313" key="13">
    <source>
        <dbReference type="Ensembl" id="ENSSPUP00000012233.1"/>
    </source>
</evidence>
<evidence type="ECO:0000256" key="3">
    <source>
        <dbReference type="ARBA" id="ARBA00022475"/>
    </source>
</evidence>
<dbReference type="GO" id="GO:0005886">
    <property type="term" value="C:plasma membrane"/>
    <property type="evidence" value="ECO:0007669"/>
    <property type="project" value="UniProtKB-SubCell"/>
</dbReference>
<organism evidence="13 14">
    <name type="scientific">Sphenodon punctatus</name>
    <name type="common">Tuatara</name>
    <name type="synonym">Hatteria punctata</name>
    <dbReference type="NCBI Taxonomy" id="8508"/>
    <lineage>
        <taxon>Eukaryota</taxon>
        <taxon>Metazoa</taxon>
        <taxon>Chordata</taxon>
        <taxon>Craniata</taxon>
        <taxon>Vertebrata</taxon>
        <taxon>Euteleostomi</taxon>
        <taxon>Lepidosauria</taxon>
        <taxon>Sphenodontia</taxon>
        <taxon>Sphenodontidae</taxon>
        <taxon>Sphenodon</taxon>
    </lineage>
</organism>
<dbReference type="InterPro" id="IPR003599">
    <property type="entry name" value="Ig_sub"/>
</dbReference>
<evidence type="ECO:0000256" key="11">
    <source>
        <dbReference type="SAM" id="MobiDB-lite"/>
    </source>
</evidence>
<dbReference type="SUPFAM" id="SSF48726">
    <property type="entry name" value="Immunoglobulin"/>
    <property type="match status" value="1"/>
</dbReference>
<proteinExistence type="predicted"/>
<reference evidence="13" key="1">
    <citation type="submission" date="2025-08" db="UniProtKB">
        <authorList>
            <consortium name="Ensembl"/>
        </authorList>
    </citation>
    <scope>IDENTIFICATION</scope>
</reference>
<dbReference type="SMART" id="SM00409">
    <property type="entry name" value="IG"/>
    <property type="match status" value="1"/>
</dbReference>
<dbReference type="InterPro" id="IPR036179">
    <property type="entry name" value="Ig-like_dom_sf"/>
</dbReference>
<evidence type="ECO:0000256" key="9">
    <source>
        <dbReference type="ARBA" id="ARBA00023136"/>
    </source>
</evidence>
<dbReference type="Proteomes" id="UP000694392">
    <property type="component" value="Unplaced"/>
</dbReference>
<dbReference type="Pfam" id="PF07679">
    <property type="entry name" value="I-set"/>
    <property type="match status" value="1"/>
</dbReference>
<keyword evidence="4" id="KW-0964">Secreted</keyword>
<dbReference type="GO" id="GO:0008083">
    <property type="term" value="F:growth factor activity"/>
    <property type="evidence" value="ECO:0007669"/>
    <property type="project" value="UniProtKB-KW"/>
</dbReference>
<keyword evidence="8" id="KW-0339">Growth factor</keyword>
<dbReference type="GO" id="GO:0007399">
    <property type="term" value="P:nervous system development"/>
    <property type="evidence" value="ECO:0007669"/>
    <property type="project" value="InterPro"/>
</dbReference>
<evidence type="ECO:0000256" key="7">
    <source>
        <dbReference type="ARBA" id="ARBA00022989"/>
    </source>
</evidence>
<dbReference type="GO" id="GO:0005615">
    <property type="term" value="C:extracellular space"/>
    <property type="evidence" value="ECO:0007669"/>
    <property type="project" value="TreeGrafter"/>
</dbReference>
<dbReference type="PROSITE" id="PS50835">
    <property type="entry name" value="IG_LIKE"/>
    <property type="match status" value="1"/>
</dbReference>
<dbReference type="GO" id="GO:0030296">
    <property type="term" value="F:protein tyrosine kinase activator activity"/>
    <property type="evidence" value="ECO:0007669"/>
    <property type="project" value="TreeGrafter"/>
</dbReference>
<sequence>LSDSKQGRPKGFRGHVPSLAAGSQRPAAVPPKLKEMRNQEATVGQTVVLRCEASTEYPSLKFKWFKNGKEITKKNRPENIKIPKKQKKSSELRISGALLADAGEYTCKVNNKIGNDSTKARIVITDPNGKTWLILSLGHVILASSSLMVSLSPIDTGTLELIHSSWCSG</sequence>
<keyword evidence="9" id="KW-0472">Membrane</keyword>
<dbReference type="SMART" id="SM00408">
    <property type="entry name" value="IGc2"/>
    <property type="match status" value="1"/>
</dbReference>
<evidence type="ECO:0000256" key="6">
    <source>
        <dbReference type="ARBA" id="ARBA00022692"/>
    </source>
</evidence>
<evidence type="ECO:0000256" key="10">
    <source>
        <dbReference type="ARBA" id="ARBA00023157"/>
    </source>
</evidence>
<keyword evidence="3" id="KW-1003">Cell membrane</keyword>
<comment type="subcellular location">
    <subcellularLocation>
        <location evidence="1">Cell membrane</location>
        <topology evidence="1">Single-pass type I membrane protein</topology>
    </subcellularLocation>
    <subcellularLocation>
        <location evidence="2">Secreted</location>
    </subcellularLocation>
</comment>
<reference evidence="13" key="2">
    <citation type="submission" date="2025-09" db="UniProtKB">
        <authorList>
            <consortium name="Ensembl"/>
        </authorList>
    </citation>
    <scope>IDENTIFICATION</scope>
</reference>
<evidence type="ECO:0000313" key="14">
    <source>
        <dbReference type="Proteomes" id="UP000694392"/>
    </source>
</evidence>
<dbReference type="PANTHER" id="PTHR11100:SF7">
    <property type="entry name" value="PRO-NEUREGULIN-1, MEMBRANE-BOUND ISOFORM"/>
    <property type="match status" value="1"/>
</dbReference>
<evidence type="ECO:0000256" key="5">
    <source>
        <dbReference type="ARBA" id="ARBA00022536"/>
    </source>
</evidence>
<dbReference type="InterPro" id="IPR013783">
    <property type="entry name" value="Ig-like_fold"/>
</dbReference>
<keyword evidence="7" id="KW-1133">Transmembrane helix</keyword>
<keyword evidence="5" id="KW-0245">EGF-like domain</keyword>
<evidence type="ECO:0000256" key="8">
    <source>
        <dbReference type="ARBA" id="ARBA00023030"/>
    </source>
</evidence>
<dbReference type="InterPro" id="IPR013098">
    <property type="entry name" value="Ig_I-set"/>
</dbReference>
<evidence type="ECO:0000256" key="1">
    <source>
        <dbReference type="ARBA" id="ARBA00004251"/>
    </source>
</evidence>
<dbReference type="Ensembl" id="ENSSPUT00000013043.1">
    <property type="protein sequence ID" value="ENSSPUP00000012233.1"/>
    <property type="gene ID" value="ENSSPUG00000009397.1"/>
</dbReference>
<name>A0A8D0GXE9_SPHPU</name>
<evidence type="ECO:0000259" key="12">
    <source>
        <dbReference type="PROSITE" id="PS50835"/>
    </source>
</evidence>